<feature type="transmembrane region" description="Helical" evidence="1">
    <location>
        <begin position="118"/>
        <end position="138"/>
    </location>
</feature>
<proteinExistence type="predicted"/>
<dbReference type="OMA" id="MRTCHTA"/>
<keyword evidence="1" id="KW-0812">Transmembrane</keyword>
<feature type="signal peptide" evidence="2">
    <location>
        <begin position="1"/>
        <end position="23"/>
    </location>
</feature>
<keyword evidence="2" id="KW-0732">Signal</keyword>
<sequence>MNHFAIAAVFCVVAAFTLNGADAQSTGNLMCYNCTYTTVLGFEVGEKGCDDAFSATGISKISCDGSCAKRVLEGDIPATMRTCHTALEGECVELNRFEISAGNYISQHCCSGNLCNSAGALAFNLLVAVVAVCGALAVKY</sequence>
<organism evidence="3 4">
    <name type="scientific">Patiria miniata</name>
    <name type="common">Bat star</name>
    <name type="synonym">Asterina miniata</name>
    <dbReference type="NCBI Taxonomy" id="46514"/>
    <lineage>
        <taxon>Eukaryota</taxon>
        <taxon>Metazoa</taxon>
        <taxon>Echinodermata</taxon>
        <taxon>Eleutherozoa</taxon>
        <taxon>Asterozoa</taxon>
        <taxon>Asteroidea</taxon>
        <taxon>Valvatacea</taxon>
        <taxon>Valvatida</taxon>
        <taxon>Asterinidae</taxon>
        <taxon>Patiria</taxon>
    </lineage>
</organism>
<feature type="chain" id="PRO_5037018580" evidence="2">
    <location>
        <begin position="24"/>
        <end position="140"/>
    </location>
</feature>
<accession>A0A913ZVU6</accession>
<dbReference type="GeneID" id="119727694"/>
<reference evidence="3" key="1">
    <citation type="submission" date="2022-11" db="UniProtKB">
        <authorList>
            <consortium name="EnsemblMetazoa"/>
        </authorList>
    </citation>
    <scope>IDENTIFICATION</scope>
</reference>
<protein>
    <submittedName>
        <fullName evidence="3">Uncharacterized protein</fullName>
    </submittedName>
</protein>
<evidence type="ECO:0000256" key="2">
    <source>
        <dbReference type="SAM" id="SignalP"/>
    </source>
</evidence>
<evidence type="ECO:0000313" key="4">
    <source>
        <dbReference type="Proteomes" id="UP000887568"/>
    </source>
</evidence>
<keyword evidence="4" id="KW-1185">Reference proteome</keyword>
<evidence type="ECO:0000256" key="1">
    <source>
        <dbReference type="SAM" id="Phobius"/>
    </source>
</evidence>
<keyword evidence="1" id="KW-0472">Membrane</keyword>
<dbReference type="AlphaFoldDB" id="A0A913ZVU6"/>
<name>A0A913ZVU6_PATMI</name>
<evidence type="ECO:0000313" key="3">
    <source>
        <dbReference type="EnsemblMetazoa" id="XP_038055634.1"/>
    </source>
</evidence>
<dbReference type="OrthoDB" id="75169at2759"/>
<dbReference type="Proteomes" id="UP000887568">
    <property type="component" value="Unplaced"/>
</dbReference>
<dbReference type="RefSeq" id="XP_038055634.1">
    <property type="nucleotide sequence ID" value="XM_038199706.1"/>
</dbReference>
<dbReference type="EnsemblMetazoa" id="XM_038199706.1">
    <property type="protein sequence ID" value="XP_038055634.1"/>
    <property type="gene ID" value="LOC119727694"/>
</dbReference>
<keyword evidence="1" id="KW-1133">Transmembrane helix</keyword>